<feature type="compositionally biased region" description="Low complexity" evidence="6">
    <location>
        <begin position="264"/>
        <end position="273"/>
    </location>
</feature>
<keyword evidence="5" id="KW-0804">Transcription</keyword>
<dbReference type="InterPro" id="IPR036388">
    <property type="entry name" value="WH-like_DNA-bd_sf"/>
</dbReference>
<evidence type="ECO:0000256" key="5">
    <source>
        <dbReference type="ARBA" id="ARBA00023163"/>
    </source>
</evidence>
<evidence type="ECO:0000256" key="3">
    <source>
        <dbReference type="ARBA" id="ARBA00023125"/>
    </source>
</evidence>
<sequence length="321" mass="34988">MSRFASTDIVRLRWFVAVARELHFARAAKALHISRQKLSQTVIEWENELGTKLFVPGASPTQLTEDGARLLAEAEEFIAATEAERSDAEPAEITGLRVGFVPGVTVSKWQRIWAERFPEIPLELEPIAQADQLTALRDGRVDMCFARLPLDDASMSAIPLYRELPVVVVPKEHPISVFTEVGIADLAEEQHQDTSDLDRAAGAIELVAAGVGVAIVPHSIARLHARRDVVYRTVTDAPDTEIALAWPSEQTTELVEEFIGVVRGRSPRSSRSPSAERADAAAGRTGKKPPTSKKTGKNASAKPRSTGARAGAKKPARRRGR</sequence>
<reference evidence="8 9" key="1">
    <citation type="submission" date="2019-02" db="EMBL/GenBank/DDBJ databases">
        <authorList>
            <consortium name="Pathogen Informatics"/>
        </authorList>
    </citation>
    <scope>NUCLEOTIDE SEQUENCE [LARGE SCALE GENOMIC DNA]</scope>
    <source>
        <strain evidence="8 9">3012STDY6756504</strain>
    </source>
</reference>
<gene>
    <name evidence="8" type="primary">hcaR_2</name>
    <name evidence="8" type="ORF">NCTC10797_01920</name>
</gene>
<dbReference type="InterPro" id="IPR005119">
    <property type="entry name" value="LysR_subst-bd"/>
</dbReference>
<evidence type="ECO:0000313" key="9">
    <source>
        <dbReference type="Proteomes" id="UP000290439"/>
    </source>
</evidence>
<dbReference type="InterPro" id="IPR000847">
    <property type="entry name" value="LysR_HTH_N"/>
</dbReference>
<evidence type="ECO:0000256" key="2">
    <source>
        <dbReference type="ARBA" id="ARBA00023015"/>
    </source>
</evidence>
<dbReference type="PANTHER" id="PTHR30346">
    <property type="entry name" value="TRANSCRIPTIONAL DUAL REGULATOR HCAR-RELATED"/>
    <property type="match status" value="1"/>
</dbReference>
<dbReference type="Pfam" id="PF00126">
    <property type="entry name" value="HTH_1"/>
    <property type="match status" value="1"/>
</dbReference>
<dbReference type="AlphaFoldDB" id="A0A4U8VZE8"/>
<evidence type="ECO:0000259" key="7">
    <source>
        <dbReference type="PROSITE" id="PS50931"/>
    </source>
</evidence>
<dbReference type="Gene3D" id="3.40.190.10">
    <property type="entry name" value="Periplasmic binding protein-like II"/>
    <property type="match status" value="4"/>
</dbReference>
<name>A0A4U8VZE8_9NOCA</name>
<feature type="compositionally biased region" description="Basic residues" evidence="6">
    <location>
        <begin position="285"/>
        <end position="296"/>
    </location>
</feature>
<dbReference type="EMBL" id="LR215973">
    <property type="protein sequence ID" value="VFA98155.1"/>
    <property type="molecule type" value="Genomic_DNA"/>
</dbReference>
<organism evidence="8 9">
    <name type="scientific">Nocardia cyriacigeorgica</name>
    <dbReference type="NCBI Taxonomy" id="135487"/>
    <lineage>
        <taxon>Bacteria</taxon>
        <taxon>Bacillati</taxon>
        <taxon>Actinomycetota</taxon>
        <taxon>Actinomycetes</taxon>
        <taxon>Mycobacteriales</taxon>
        <taxon>Nocardiaceae</taxon>
        <taxon>Nocardia</taxon>
    </lineage>
</organism>
<protein>
    <submittedName>
        <fullName evidence="8">Hca operon transcriptional activator</fullName>
    </submittedName>
</protein>
<evidence type="ECO:0000256" key="4">
    <source>
        <dbReference type="ARBA" id="ARBA00023159"/>
    </source>
</evidence>
<dbReference type="Gene3D" id="1.10.10.10">
    <property type="entry name" value="Winged helix-like DNA-binding domain superfamily/Winged helix DNA-binding domain"/>
    <property type="match status" value="1"/>
</dbReference>
<evidence type="ECO:0000313" key="8">
    <source>
        <dbReference type="EMBL" id="VFA98155.1"/>
    </source>
</evidence>
<proteinExistence type="inferred from homology"/>
<keyword evidence="3" id="KW-0238">DNA-binding</keyword>
<dbReference type="GO" id="GO:0032993">
    <property type="term" value="C:protein-DNA complex"/>
    <property type="evidence" value="ECO:0007669"/>
    <property type="project" value="TreeGrafter"/>
</dbReference>
<feature type="region of interest" description="Disordered" evidence="6">
    <location>
        <begin position="264"/>
        <end position="321"/>
    </location>
</feature>
<keyword evidence="2" id="KW-0805">Transcription regulation</keyword>
<accession>A0A4U8VZE8</accession>
<dbReference type="Proteomes" id="UP000290439">
    <property type="component" value="Chromosome"/>
</dbReference>
<evidence type="ECO:0000256" key="6">
    <source>
        <dbReference type="SAM" id="MobiDB-lite"/>
    </source>
</evidence>
<dbReference type="SUPFAM" id="SSF53850">
    <property type="entry name" value="Periplasmic binding protein-like II"/>
    <property type="match status" value="1"/>
</dbReference>
<dbReference type="GO" id="GO:0003700">
    <property type="term" value="F:DNA-binding transcription factor activity"/>
    <property type="evidence" value="ECO:0007669"/>
    <property type="project" value="InterPro"/>
</dbReference>
<feature type="compositionally biased region" description="Basic residues" evidence="6">
    <location>
        <begin position="311"/>
        <end position="321"/>
    </location>
</feature>
<comment type="similarity">
    <text evidence="1">Belongs to the LysR transcriptional regulatory family.</text>
</comment>
<dbReference type="InterPro" id="IPR036390">
    <property type="entry name" value="WH_DNA-bd_sf"/>
</dbReference>
<keyword evidence="4" id="KW-0010">Activator</keyword>
<dbReference type="SUPFAM" id="SSF46785">
    <property type="entry name" value="Winged helix' DNA-binding domain"/>
    <property type="match status" value="1"/>
</dbReference>
<dbReference type="PANTHER" id="PTHR30346:SF0">
    <property type="entry name" value="HCA OPERON TRANSCRIPTIONAL ACTIVATOR HCAR"/>
    <property type="match status" value="1"/>
</dbReference>
<evidence type="ECO:0000256" key="1">
    <source>
        <dbReference type="ARBA" id="ARBA00009437"/>
    </source>
</evidence>
<dbReference type="PROSITE" id="PS50931">
    <property type="entry name" value="HTH_LYSR"/>
    <property type="match status" value="1"/>
</dbReference>
<dbReference type="Pfam" id="PF03466">
    <property type="entry name" value="LysR_substrate"/>
    <property type="match status" value="2"/>
</dbReference>
<feature type="domain" description="HTH lysR-type" evidence="7">
    <location>
        <begin position="7"/>
        <end position="64"/>
    </location>
</feature>
<dbReference type="CDD" id="cd08414">
    <property type="entry name" value="PBP2_LTTR_aromatics_like"/>
    <property type="match status" value="1"/>
</dbReference>
<dbReference type="RefSeq" id="WP_130916856.1">
    <property type="nucleotide sequence ID" value="NZ_JADLPI010000003.1"/>
</dbReference>
<dbReference type="GO" id="GO:0003677">
    <property type="term" value="F:DNA binding"/>
    <property type="evidence" value="ECO:0007669"/>
    <property type="project" value="UniProtKB-KW"/>
</dbReference>